<dbReference type="SUPFAM" id="SSF50952">
    <property type="entry name" value="Soluble quinoprotein glucose dehydrogenase"/>
    <property type="match status" value="1"/>
</dbReference>
<dbReference type="PANTHER" id="PTHR19328">
    <property type="entry name" value="HEDGEHOG-INTERACTING PROTEIN"/>
    <property type="match status" value="1"/>
</dbReference>
<feature type="compositionally biased region" description="Low complexity" evidence="1">
    <location>
        <begin position="86"/>
        <end position="100"/>
    </location>
</feature>
<evidence type="ECO:0000256" key="1">
    <source>
        <dbReference type="SAM" id="MobiDB-lite"/>
    </source>
</evidence>
<evidence type="ECO:0000313" key="3">
    <source>
        <dbReference type="EMBL" id="TKV61449.1"/>
    </source>
</evidence>
<reference evidence="3 4" key="1">
    <citation type="submission" date="2019-05" db="EMBL/GenBank/DDBJ databases">
        <title>Nakamurella sp. N5BH11, whole genome shotgun sequence.</title>
        <authorList>
            <person name="Tuo L."/>
        </authorList>
    </citation>
    <scope>NUCLEOTIDE SEQUENCE [LARGE SCALE GENOMIC DNA]</scope>
    <source>
        <strain evidence="3 4">N5BH11</strain>
    </source>
</reference>
<dbReference type="Pfam" id="PF07995">
    <property type="entry name" value="GSDH"/>
    <property type="match status" value="1"/>
</dbReference>
<evidence type="ECO:0000313" key="4">
    <source>
        <dbReference type="Proteomes" id="UP000306985"/>
    </source>
</evidence>
<comment type="caution">
    <text evidence="3">The sequence shown here is derived from an EMBL/GenBank/DDBJ whole genome shotgun (WGS) entry which is preliminary data.</text>
</comment>
<feature type="region of interest" description="Disordered" evidence="1">
    <location>
        <begin position="53"/>
        <end position="100"/>
    </location>
</feature>
<dbReference type="EMBL" id="SZZH01000001">
    <property type="protein sequence ID" value="TKV61449.1"/>
    <property type="molecule type" value="Genomic_DNA"/>
</dbReference>
<dbReference type="InterPro" id="IPR012938">
    <property type="entry name" value="Glc/Sorbosone_DH"/>
</dbReference>
<keyword evidence="4" id="KW-1185">Reference proteome</keyword>
<organism evidence="3 4">
    <name type="scientific">Nakamurella flava</name>
    <dbReference type="NCBI Taxonomy" id="2576308"/>
    <lineage>
        <taxon>Bacteria</taxon>
        <taxon>Bacillati</taxon>
        <taxon>Actinomycetota</taxon>
        <taxon>Actinomycetes</taxon>
        <taxon>Nakamurellales</taxon>
        <taxon>Nakamurellaceae</taxon>
        <taxon>Nakamurella</taxon>
    </lineage>
</organism>
<dbReference type="PANTHER" id="PTHR19328:SF13">
    <property type="entry name" value="HIPL1 PROTEIN"/>
    <property type="match status" value="1"/>
</dbReference>
<name>A0A4U6QM85_9ACTN</name>
<feature type="compositionally biased region" description="Polar residues" evidence="1">
    <location>
        <begin position="73"/>
        <end position="85"/>
    </location>
</feature>
<dbReference type="InterPro" id="IPR011041">
    <property type="entry name" value="Quinoprot_gluc/sorb_DH_b-prop"/>
</dbReference>
<dbReference type="OrthoDB" id="9770043at2"/>
<dbReference type="RefSeq" id="WP_137448753.1">
    <property type="nucleotide sequence ID" value="NZ_SZZH01000001.1"/>
</dbReference>
<proteinExistence type="predicted"/>
<dbReference type="AlphaFoldDB" id="A0A4U6QM85"/>
<dbReference type="InterPro" id="IPR011042">
    <property type="entry name" value="6-blade_b-propeller_TolB-like"/>
</dbReference>
<evidence type="ECO:0000259" key="2">
    <source>
        <dbReference type="Pfam" id="PF07995"/>
    </source>
</evidence>
<dbReference type="Proteomes" id="UP000306985">
    <property type="component" value="Unassembled WGS sequence"/>
</dbReference>
<sequence>MSTTSPGPSARAPRSARAGRRAARLLAASGVVALLLTGCADFSAEEPTFTVQPSLTAREVEPQQETRVVPSPGATTAPSTSASDQSAPVPSGSASAAPDPCAPTDAAVIATCLAAPWGLAPLPDGSAALVGERTTGRILQVAPQQDAQVLFELSTVGIDSAGDGGLLGLALSPSYTEDGLLYAYVTTATDNRIIRIAAGDEPKAIFTGIPKGTEHNGGRIGFAADRSLYVGTGDTGNPALAADPTSLAGKVLRLDEFGKPAADNPTPGSAVYASGFTQVAGVCPLTDGTMAALDRRTDADVLLPLAAGGSYATPAAGAVLWTWPRAEGGAADCAITGTTLATTSLDKQQVSALRLNPDRTFSGTPTQVLDNRYGRLLTVTPDSKGLLWATTSNKDGFGTPVPSDDRVIVIPTDGGGADGGPD</sequence>
<dbReference type="Gene3D" id="2.120.10.30">
    <property type="entry name" value="TolB, C-terminal domain"/>
    <property type="match status" value="1"/>
</dbReference>
<gene>
    <name evidence="3" type="ORF">FDO65_07695</name>
</gene>
<accession>A0A4U6QM85</accession>
<feature type="domain" description="Glucose/Sorbosone dehydrogenase" evidence="2">
    <location>
        <begin position="114"/>
        <end position="281"/>
    </location>
</feature>
<protein>
    <recommendedName>
        <fullName evidence="2">Glucose/Sorbosone dehydrogenase domain-containing protein</fullName>
    </recommendedName>
</protein>